<dbReference type="GO" id="GO:0015031">
    <property type="term" value="P:protein transport"/>
    <property type="evidence" value="ECO:0007669"/>
    <property type="project" value="InterPro"/>
</dbReference>
<comment type="caution">
    <text evidence="1">The sequence shown here is derived from an EMBL/GenBank/DDBJ whole genome shotgun (WGS) entry which is preliminary data.</text>
</comment>
<dbReference type="GO" id="GO:0031201">
    <property type="term" value="C:SNARE complex"/>
    <property type="evidence" value="ECO:0007669"/>
    <property type="project" value="TreeGrafter"/>
</dbReference>
<dbReference type="AlphaFoldDB" id="A0A8S3ZHZ4"/>
<proteinExistence type="predicted"/>
<dbReference type="GO" id="GO:0032266">
    <property type="term" value="F:phosphatidylinositol-3-phosphate binding"/>
    <property type="evidence" value="ECO:0007669"/>
    <property type="project" value="TreeGrafter"/>
</dbReference>
<organism evidence="1 2">
    <name type="scientific">Candidula unifasciata</name>
    <dbReference type="NCBI Taxonomy" id="100452"/>
    <lineage>
        <taxon>Eukaryota</taxon>
        <taxon>Metazoa</taxon>
        <taxon>Spiralia</taxon>
        <taxon>Lophotrochozoa</taxon>
        <taxon>Mollusca</taxon>
        <taxon>Gastropoda</taxon>
        <taxon>Heterobranchia</taxon>
        <taxon>Euthyneura</taxon>
        <taxon>Panpulmonata</taxon>
        <taxon>Eupulmonata</taxon>
        <taxon>Stylommatophora</taxon>
        <taxon>Helicina</taxon>
        <taxon>Helicoidea</taxon>
        <taxon>Geomitridae</taxon>
        <taxon>Candidula</taxon>
    </lineage>
</organism>
<dbReference type="InterPro" id="IPR027267">
    <property type="entry name" value="AH/BAR_dom_sf"/>
</dbReference>
<feature type="non-terminal residue" evidence="1">
    <location>
        <position position="268"/>
    </location>
</feature>
<keyword evidence="2" id="KW-1185">Reference proteome</keyword>
<name>A0A8S3ZHZ4_9EUPU</name>
<dbReference type="PANTHER" id="PTHR46596:SF1">
    <property type="entry name" value="SORTING NEXIN-4"/>
    <property type="match status" value="1"/>
</dbReference>
<reference evidence="1" key="1">
    <citation type="submission" date="2021-04" db="EMBL/GenBank/DDBJ databases">
        <authorList>
            <consortium name="Molecular Ecology Group"/>
        </authorList>
    </citation>
    <scope>NUCLEOTIDE SEQUENCE</scope>
</reference>
<protein>
    <submittedName>
        <fullName evidence="1">Uncharacterized protein</fullName>
    </submittedName>
</protein>
<sequence length="268" mass="31006">EYGWRDAVNATEYNSKAESRLKMLGPQFRLKKPDRRFEDLKIYSTELQSSIENILKIRARMCEKLYGVHKVHGNYARVFNQWGETEKDSAEHLQNASHYMDVYSSCIDTHLEETEHFADDLKEYNAFAESLRSVCRRCECAQYDVERAEESLASKHFLKQSMESGTTTSGFSLSGMKSKLFGSDTPELKEAKLKQLGEQILQVETELSQLQKQCILFSEEALKDVERFQAQKVRDLNHVLLNLARLQVSHCRQAIATWTGIRDSFNKM</sequence>
<accession>A0A8S3ZHZ4</accession>
<dbReference type="PANTHER" id="PTHR46596">
    <property type="entry name" value="SORTING NEXIN-4"/>
    <property type="match status" value="1"/>
</dbReference>
<gene>
    <name evidence="1" type="ORF">CUNI_LOCUS14752</name>
</gene>
<dbReference type="GO" id="GO:2000786">
    <property type="term" value="P:positive regulation of autophagosome assembly"/>
    <property type="evidence" value="ECO:0007669"/>
    <property type="project" value="TreeGrafter"/>
</dbReference>
<dbReference type="OrthoDB" id="289314at2759"/>
<dbReference type="Proteomes" id="UP000678393">
    <property type="component" value="Unassembled WGS sequence"/>
</dbReference>
<dbReference type="GO" id="GO:0005886">
    <property type="term" value="C:plasma membrane"/>
    <property type="evidence" value="ECO:0007669"/>
    <property type="project" value="TreeGrafter"/>
</dbReference>
<dbReference type="InterPro" id="IPR034783">
    <property type="entry name" value="SNX4"/>
</dbReference>
<dbReference type="Gene3D" id="1.20.1270.60">
    <property type="entry name" value="Arfaptin homology (AH) domain/BAR domain"/>
    <property type="match status" value="1"/>
</dbReference>
<evidence type="ECO:0000313" key="2">
    <source>
        <dbReference type="Proteomes" id="UP000678393"/>
    </source>
</evidence>
<dbReference type="GO" id="GO:0031901">
    <property type="term" value="C:early endosome membrane"/>
    <property type="evidence" value="ECO:0007669"/>
    <property type="project" value="TreeGrafter"/>
</dbReference>
<dbReference type="EMBL" id="CAJHNH020003391">
    <property type="protein sequence ID" value="CAG5129194.1"/>
    <property type="molecule type" value="Genomic_DNA"/>
</dbReference>
<evidence type="ECO:0000313" key="1">
    <source>
        <dbReference type="EMBL" id="CAG5129194.1"/>
    </source>
</evidence>